<evidence type="ECO:0000259" key="6">
    <source>
        <dbReference type="PROSITE" id="PS51379"/>
    </source>
</evidence>
<dbReference type="SUPFAM" id="SSF54862">
    <property type="entry name" value="4Fe-4S ferredoxins"/>
    <property type="match status" value="1"/>
</dbReference>
<evidence type="ECO:0000313" key="8">
    <source>
        <dbReference type="Proteomes" id="UP000448292"/>
    </source>
</evidence>
<evidence type="ECO:0000256" key="2">
    <source>
        <dbReference type="ARBA" id="ARBA00022723"/>
    </source>
</evidence>
<dbReference type="PROSITE" id="PS51379">
    <property type="entry name" value="4FE4S_FER_2"/>
    <property type="match status" value="1"/>
</dbReference>
<gene>
    <name evidence="7" type="ORF">DPQ33_10445</name>
</gene>
<dbReference type="PANTHER" id="PTHR43177:SF3">
    <property type="entry name" value="PROTEIN NRFC HOMOLOG"/>
    <property type="match status" value="1"/>
</dbReference>
<dbReference type="RefSeq" id="WP_144303170.1">
    <property type="nucleotide sequence ID" value="NZ_QMIE01000009.1"/>
</dbReference>
<dbReference type="InterPro" id="IPR050954">
    <property type="entry name" value="ET_IronSulfur_Cluster-Binding"/>
</dbReference>
<dbReference type="PROSITE" id="PS51318">
    <property type="entry name" value="TAT"/>
    <property type="match status" value="1"/>
</dbReference>
<dbReference type="NCBIfam" id="NF045797">
    <property type="entry name" value="DsrO"/>
    <property type="match status" value="1"/>
</dbReference>
<dbReference type="PROSITE" id="PS00198">
    <property type="entry name" value="4FE4S_FER_1"/>
    <property type="match status" value="1"/>
</dbReference>
<dbReference type="InterPro" id="IPR054822">
    <property type="entry name" value="DsrO-like"/>
</dbReference>
<dbReference type="InterPro" id="IPR006311">
    <property type="entry name" value="TAT_signal"/>
</dbReference>
<dbReference type="EMBL" id="QMIE01000009">
    <property type="protein sequence ID" value="TVM16827.1"/>
    <property type="molecule type" value="Genomic_DNA"/>
</dbReference>
<keyword evidence="3" id="KW-0408">Iron</keyword>
<name>A0A7M3MDN2_9BACT</name>
<proteinExistence type="predicted"/>
<protein>
    <submittedName>
        <fullName evidence="7">4Fe-4S ferredoxin</fullName>
    </submittedName>
</protein>
<feature type="chain" id="PRO_5029491025" evidence="5">
    <location>
        <begin position="29"/>
        <end position="268"/>
    </location>
</feature>
<dbReference type="Gene3D" id="3.30.70.20">
    <property type="match status" value="2"/>
</dbReference>
<dbReference type="GO" id="GO:0051539">
    <property type="term" value="F:4 iron, 4 sulfur cluster binding"/>
    <property type="evidence" value="ECO:0007669"/>
    <property type="project" value="UniProtKB-KW"/>
</dbReference>
<reference evidence="7 8" key="1">
    <citation type="submission" date="2018-06" db="EMBL/GenBank/DDBJ databases">
        <title>Complete genome of Desulfovibrio indonesiensis P37SLT.</title>
        <authorList>
            <person name="Crispim J.S."/>
            <person name="Vidigal P.M.P."/>
            <person name="Silva L.C.F."/>
            <person name="Laguardia C.N."/>
            <person name="Araujo L.C."/>
            <person name="Dias R.S."/>
            <person name="Sousa M.P."/>
            <person name="Paula S.O."/>
            <person name="Silva C."/>
        </authorList>
    </citation>
    <scope>NUCLEOTIDE SEQUENCE [LARGE SCALE GENOMIC DNA]</scope>
    <source>
        <strain evidence="7 8">P37SLT</strain>
    </source>
</reference>
<evidence type="ECO:0000256" key="4">
    <source>
        <dbReference type="ARBA" id="ARBA00023014"/>
    </source>
</evidence>
<keyword evidence="8" id="KW-1185">Reference proteome</keyword>
<dbReference type="AlphaFoldDB" id="A0A7M3MDN2"/>
<dbReference type="PANTHER" id="PTHR43177">
    <property type="entry name" value="PROTEIN NRFC"/>
    <property type="match status" value="1"/>
</dbReference>
<evidence type="ECO:0000256" key="3">
    <source>
        <dbReference type="ARBA" id="ARBA00023004"/>
    </source>
</evidence>
<dbReference type="InterPro" id="IPR017896">
    <property type="entry name" value="4Fe4S_Fe-S-bd"/>
</dbReference>
<dbReference type="PROSITE" id="PS51257">
    <property type="entry name" value="PROKAR_LIPOPROTEIN"/>
    <property type="match status" value="1"/>
</dbReference>
<evidence type="ECO:0000313" key="7">
    <source>
        <dbReference type="EMBL" id="TVM16827.1"/>
    </source>
</evidence>
<comment type="caution">
    <text evidence="7">The sequence shown here is derived from an EMBL/GenBank/DDBJ whole genome shotgun (WGS) entry which is preliminary data.</text>
</comment>
<dbReference type="Proteomes" id="UP000448292">
    <property type="component" value="Unassembled WGS sequence"/>
</dbReference>
<keyword evidence="5" id="KW-0732">Signal</keyword>
<sequence length="268" mass="29993">MSKTRRDFLKIAGMSALGLGCSALPAAAADPGHAPRKAAQGPAPGTLPDNALTATHWAMVIFTRRIKGPEHFDHIINACHQYHNVPEIPGHKDEIKWIWTDSFNHTFPEKETHFLAQDLEMMDFLLLCNHCENPPCVRVCPTKATFQRDHDGIVIMDMHRCIGCRFCMAACPYGARSFNFANPRPYIDGAKLNPDYPTRMRGVVEKCNFCAERLAKGQMPACVEASEGAMLFGDLDDPNSEVRKALRENFSIRRKTTLGTQPSVYYII</sequence>
<dbReference type="CDD" id="cd10551">
    <property type="entry name" value="PsrB"/>
    <property type="match status" value="1"/>
</dbReference>
<keyword evidence="4" id="KW-0411">Iron-sulfur</keyword>
<dbReference type="Pfam" id="PF13247">
    <property type="entry name" value="Fer4_11"/>
    <property type="match status" value="1"/>
</dbReference>
<feature type="domain" description="4Fe-4S ferredoxin-type" evidence="6">
    <location>
        <begin position="152"/>
        <end position="181"/>
    </location>
</feature>
<accession>A0A7M3MDN2</accession>
<dbReference type="OrthoDB" id="9789030at2"/>
<dbReference type="GO" id="GO:0046872">
    <property type="term" value="F:metal ion binding"/>
    <property type="evidence" value="ECO:0007669"/>
    <property type="project" value="UniProtKB-KW"/>
</dbReference>
<evidence type="ECO:0000256" key="1">
    <source>
        <dbReference type="ARBA" id="ARBA00022485"/>
    </source>
</evidence>
<dbReference type="InterPro" id="IPR017900">
    <property type="entry name" value="4Fe4S_Fe_S_CS"/>
</dbReference>
<evidence type="ECO:0000256" key="5">
    <source>
        <dbReference type="SAM" id="SignalP"/>
    </source>
</evidence>
<keyword evidence="1" id="KW-0004">4Fe-4S</keyword>
<keyword evidence="2" id="KW-0479">Metal-binding</keyword>
<feature type="signal peptide" evidence="5">
    <location>
        <begin position="1"/>
        <end position="28"/>
    </location>
</feature>
<organism evidence="7 8">
    <name type="scientific">Oceanidesulfovibrio indonesiensis</name>
    <dbReference type="NCBI Taxonomy" id="54767"/>
    <lineage>
        <taxon>Bacteria</taxon>
        <taxon>Pseudomonadati</taxon>
        <taxon>Thermodesulfobacteriota</taxon>
        <taxon>Desulfovibrionia</taxon>
        <taxon>Desulfovibrionales</taxon>
        <taxon>Desulfovibrionaceae</taxon>
        <taxon>Oceanidesulfovibrio</taxon>
    </lineage>
</organism>